<dbReference type="EMBL" id="CAJVRM010000168">
    <property type="protein sequence ID" value="CAG8976235.1"/>
    <property type="molecule type" value="Genomic_DNA"/>
</dbReference>
<dbReference type="Gene3D" id="3.40.1090.10">
    <property type="entry name" value="Cytosolic phospholipase A2 catalytic domain"/>
    <property type="match status" value="1"/>
</dbReference>
<dbReference type="AlphaFoldDB" id="A0A9N9LIR7"/>
<dbReference type="GO" id="GO:0047499">
    <property type="term" value="F:calcium-independent phospholipase A2 activity"/>
    <property type="evidence" value="ECO:0007669"/>
    <property type="project" value="TreeGrafter"/>
</dbReference>
<name>A0A9N9LIR7_9HELO</name>
<evidence type="ECO:0000313" key="5">
    <source>
        <dbReference type="Proteomes" id="UP000701801"/>
    </source>
</evidence>
<keyword evidence="3" id="KW-0862">Zinc</keyword>
<dbReference type="GO" id="GO:0008270">
    <property type="term" value="F:zinc ion binding"/>
    <property type="evidence" value="ECO:0007669"/>
    <property type="project" value="UniProtKB-KW"/>
</dbReference>
<sequence>MKSCYHSHWLGLYTRDNEITFTQSDRAETLLHGLPYLESQKPTLLVLIGNRSKERALKELALPRTTKNSQSHRRYGEIHLHLDPSTTFSDRPILIADGDIPLQSKVHKGFPLDQCHEITNRSLLGFGDLQAAADSLYFRLLSPFTDVFCFFASDLGGLQPIARVIAAWMNTGQPSTLPATACSQIIIVTEPSATEGPESRILDRFLLLLAQETRTDASTFFGSIRVLSLLPDGDLSPSARHRKLKEVLMDAVDHVRLARIESRTLFSAQHLAAFLSQAYSHFGANCKDPFNFIQASRINNLPAADLEEHLTRFLLKMKSLGELKSFAIPLIASSLLLDSYPPDMHFFCPRDVFQVLYKDACYHACKEGVFVDENSSNLLLPSGFIKLIEDDLSARFETLDSSTTTTSVDLHRQLLFRCEPGWLNIRSEEVCLMCLRRIPQYDLACGHCICENCVRIFGRRSEHDPWSFEVDSCFWCGLSTSGVVVKTLPPTAGVRVLTFDGGGVRGLVTLIYLLLLQDQIGLNYPVQEHFDVVVGTRGIISADLCVIGSPVELCIERFEGFAKQAFQPRPSLGIPLISWAVHFLISIFADGRYSAKNLELALQKAYGSDRGILDCSKATATGTRIGWVVTTIRDGSTCVFTNYNGVGTRPRGSGSSSGDRNRNSADVDRISCLTFKRYGADPTCEMRISSTLPKHISGVGTFQDGGLHQNDPGILALQEVAALYPCADGPSLVVSLGTGSRRTDDEPRMSPTRGIFQDGFIPRLFRAFKPSMSSVHGHKFRSRRRKGCKEQYFRFNVEFNGPEPALDDTSKMQELKVAARSAIQGSKELARLARCVIAELFVFELECQPPKEHGKYMCVGHILCRLRANHPALAGLIDLLSRNPTKFLLQGHPLESLTREGSYLDNGGNFNMRVAVELVDRKSPIAIQLQEGTLEPCHISGSPFTIDSLVAAQRLDACFGTSHHLKRKRAPDTRSRKRQRR</sequence>
<dbReference type="PANTHER" id="PTHR24185:SF8">
    <property type="entry name" value="PNPLA DOMAIN-CONTAINING PROTEIN"/>
    <property type="match status" value="1"/>
</dbReference>
<organism evidence="4 5">
    <name type="scientific">Hymenoscyphus albidus</name>
    <dbReference type="NCBI Taxonomy" id="595503"/>
    <lineage>
        <taxon>Eukaryota</taxon>
        <taxon>Fungi</taxon>
        <taxon>Dikarya</taxon>
        <taxon>Ascomycota</taxon>
        <taxon>Pezizomycotina</taxon>
        <taxon>Leotiomycetes</taxon>
        <taxon>Helotiales</taxon>
        <taxon>Helotiaceae</taxon>
        <taxon>Hymenoscyphus</taxon>
    </lineage>
</organism>
<evidence type="ECO:0000256" key="3">
    <source>
        <dbReference type="ARBA" id="ARBA00022833"/>
    </source>
</evidence>
<accession>A0A9N9LIR7</accession>
<comment type="caution">
    <text evidence="4">The sequence shown here is derived from an EMBL/GenBank/DDBJ whole genome shotgun (WGS) entry which is preliminary data.</text>
</comment>
<dbReference type="CDD" id="cd07199">
    <property type="entry name" value="Pat17_PNPLA8_PNPLA9_like"/>
    <property type="match status" value="1"/>
</dbReference>
<dbReference type="GO" id="GO:0019369">
    <property type="term" value="P:arachidonate metabolic process"/>
    <property type="evidence" value="ECO:0007669"/>
    <property type="project" value="TreeGrafter"/>
</dbReference>
<dbReference type="OrthoDB" id="194358at2759"/>
<proteinExistence type="predicted"/>
<dbReference type="InterPro" id="IPR016035">
    <property type="entry name" value="Acyl_Trfase/lysoPLipase"/>
</dbReference>
<keyword evidence="1" id="KW-0479">Metal-binding</keyword>
<evidence type="ECO:0000256" key="2">
    <source>
        <dbReference type="ARBA" id="ARBA00022771"/>
    </source>
</evidence>
<keyword evidence="2" id="KW-0863">Zinc-finger</keyword>
<dbReference type="Proteomes" id="UP000701801">
    <property type="component" value="Unassembled WGS sequence"/>
</dbReference>
<dbReference type="GO" id="GO:0016020">
    <property type="term" value="C:membrane"/>
    <property type="evidence" value="ECO:0007669"/>
    <property type="project" value="TreeGrafter"/>
</dbReference>
<protein>
    <recommendedName>
        <fullName evidence="6">PNPLA domain-containing protein</fullName>
    </recommendedName>
</protein>
<dbReference type="SUPFAM" id="SSF52151">
    <property type="entry name" value="FabD/lysophospholipase-like"/>
    <property type="match status" value="1"/>
</dbReference>
<keyword evidence="5" id="KW-1185">Reference proteome</keyword>
<gene>
    <name evidence="4" type="ORF">HYALB_00012002</name>
</gene>
<dbReference type="PROSITE" id="PS00518">
    <property type="entry name" value="ZF_RING_1"/>
    <property type="match status" value="1"/>
</dbReference>
<evidence type="ECO:0008006" key="6">
    <source>
        <dbReference type="Google" id="ProtNLM"/>
    </source>
</evidence>
<evidence type="ECO:0000313" key="4">
    <source>
        <dbReference type="EMBL" id="CAG8976235.1"/>
    </source>
</evidence>
<evidence type="ECO:0000256" key="1">
    <source>
        <dbReference type="ARBA" id="ARBA00022723"/>
    </source>
</evidence>
<dbReference type="PANTHER" id="PTHR24185">
    <property type="entry name" value="CALCIUM-INDEPENDENT PHOSPHOLIPASE A2-GAMMA"/>
    <property type="match status" value="1"/>
</dbReference>
<reference evidence="4" key="1">
    <citation type="submission" date="2021-07" db="EMBL/GenBank/DDBJ databases">
        <authorList>
            <person name="Durling M."/>
        </authorList>
    </citation>
    <scope>NUCLEOTIDE SEQUENCE</scope>
</reference>
<dbReference type="InterPro" id="IPR017907">
    <property type="entry name" value="Znf_RING_CS"/>
</dbReference>